<keyword evidence="3" id="KW-1185">Reference proteome</keyword>
<evidence type="ECO:0000313" key="3">
    <source>
        <dbReference type="Proteomes" id="UP001236663"/>
    </source>
</evidence>
<dbReference type="RefSeq" id="WP_163382893.1">
    <property type="nucleotide sequence ID" value="NZ_JAUFQS010000047.1"/>
</dbReference>
<protein>
    <submittedName>
        <fullName evidence="2">Uncharacterized protein</fullName>
    </submittedName>
</protein>
<dbReference type="EMBL" id="JAUFQS010000047">
    <property type="protein sequence ID" value="MDN3690634.1"/>
    <property type="molecule type" value="Genomic_DNA"/>
</dbReference>
<comment type="caution">
    <text evidence="2">The sequence shown here is derived from an EMBL/GenBank/DDBJ whole genome shotgun (WGS) entry which is preliminary data.</text>
</comment>
<proteinExistence type="predicted"/>
<feature type="region of interest" description="Disordered" evidence="1">
    <location>
        <begin position="30"/>
        <end position="65"/>
    </location>
</feature>
<evidence type="ECO:0000256" key="1">
    <source>
        <dbReference type="SAM" id="MobiDB-lite"/>
    </source>
</evidence>
<feature type="compositionally biased region" description="Acidic residues" evidence="1">
    <location>
        <begin position="34"/>
        <end position="49"/>
    </location>
</feature>
<feature type="compositionally biased region" description="Polar residues" evidence="1">
    <location>
        <begin position="52"/>
        <end position="65"/>
    </location>
</feature>
<gene>
    <name evidence="2" type="ORF">QWZ15_22630</name>
</gene>
<reference evidence="3" key="1">
    <citation type="journal article" date="2019" name="Int. J. Syst. Evol. Microbiol.">
        <title>The Global Catalogue of Microorganisms (GCM) 10K type strain sequencing project: providing services to taxonomists for standard genome sequencing and annotation.</title>
        <authorList>
            <consortium name="The Broad Institute Genomics Platform"/>
            <consortium name="The Broad Institute Genome Sequencing Center for Infectious Disease"/>
            <person name="Wu L."/>
            <person name="Ma J."/>
        </authorList>
    </citation>
    <scope>NUCLEOTIDE SEQUENCE [LARGE SCALE GENOMIC DNA]</scope>
    <source>
        <strain evidence="3">CECT 7706</strain>
    </source>
</reference>
<sequence>MKTIILALMVCTAGLQLSCGKKATEESLVVPTEQIEDVPEPENVEEIPLTEDSVQSENVSPAVTQ</sequence>
<name>A0ABT8CCW5_9BACT</name>
<organism evidence="2 3">
    <name type="scientific">Cyclobacterium jeungdonense</name>
    <dbReference type="NCBI Taxonomy" id="708087"/>
    <lineage>
        <taxon>Bacteria</taxon>
        <taxon>Pseudomonadati</taxon>
        <taxon>Bacteroidota</taxon>
        <taxon>Cytophagia</taxon>
        <taxon>Cytophagales</taxon>
        <taxon>Cyclobacteriaceae</taxon>
        <taxon>Cyclobacterium</taxon>
    </lineage>
</organism>
<evidence type="ECO:0000313" key="2">
    <source>
        <dbReference type="EMBL" id="MDN3690634.1"/>
    </source>
</evidence>
<accession>A0ABT8CCW5</accession>
<dbReference type="Proteomes" id="UP001236663">
    <property type="component" value="Unassembled WGS sequence"/>
</dbReference>